<keyword evidence="2" id="KW-1185">Reference proteome</keyword>
<dbReference type="InterPro" id="IPR013011">
    <property type="entry name" value="PTS_EIIB_2"/>
</dbReference>
<evidence type="ECO:0000313" key="2">
    <source>
        <dbReference type="Proteomes" id="UP000196560"/>
    </source>
</evidence>
<evidence type="ECO:0000313" key="1">
    <source>
        <dbReference type="EMBL" id="OUN42368.1"/>
    </source>
</evidence>
<comment type="caution">
    <text evidence="1">The sequence shown here is derived from an EMBL/GenBank/DDBJ whole genome shotgun (WGS) entry which is preliminary data.</text>
</comment>
<proteinExistence type="predicted"/>
<dbReference type="InterPro" id="IPR003501">
    <property type="entry name" value="PTS_EIIB_2/3"/>
</dbReference>
<dbReference type="GeneID" id="98654104"/>
<dbReference type="EMBL" id="NFHO01000008">
    <property type="protein sequence ID" value="OUN42368.1"/>
    <property type="molecule type" value="Genomic_DNA"/>
</dbReference>
<dbReference type="Proteomes" id="UP000196560">
    <property type="component" value="Unassembled WGS sequence"/>
</dbReference>
<dbReference type="GO" id="GO:0008982">
    <property type="term" value="F:protein-N(PI)-phosphohistidine-sugar phosphotransferase activity"/>
    <property type="evidence" value="ECO:0007669"/>
    <property type="project" value="InterPro"/>
</dbReference>
<dbReference type="PROSITE" id="PS51099">
    <property type="entry name" value="PTS_EIIB_TYPE_2"/>
    <property type="match status" value="1"/>
</dbReference>
<dbReference type="CDD" id="cd05566">
    <property type="entry name" value="PTS_IIB_galactitol"/>
    <property type="match status" value="1"/>
</dbReference>
<organism evidence="1 2">
    <name type="scientific">Enorma massiliensis</name>
    <dbReference type="NCBI Taxonomy" id="1472761"/>
    <lineage>
        <taxon>Bacteria</taxon>
        <taxon>Bacillati</taxon>
        <taxon>Actinomycetota</taxon>
        <taxon>Coriobacteriia</taxon>
        <taxon>Coriobacteriales</taxon>
        <taxon>Coriobacteriaceae</taxon>
        <taxon>Enorma</taxon>
    </lineage>
</organism>
<dbReference type="InterPro" id="IPR036095">
    <property type="entry name" value="PTS_EIIB-like_sf"/>
</dbReference>
<accession>A0A1Y3U574</accession>
<dbReference type="RefSeq" id="WP_019129211.1">
    <property type="nucleotide sequence ID" value="NZ_DBEYNO010000131.1"/>
</dbReference>
<reference evidence="2" key="1">
    <citation type="submission" date="2017-04" db="EMBL/GenBank/DDBJ databases">
        <title>Function of individual gut microbiota members based on whole genome sequencing of pure cultures obtained from chicken caecum.</title>
        <authorList>
            <person name="Medvecky M."/>
            <person name="Cejkova D."/>
            <person name="Polansky O."/>
            <person name="Karasova D."/>
            <person name="Kubasova T."/>
            <person name="Cizek A."/>
            <person name="Rychlik I."/>
        </authorList>
    </citation>
    <scope>NUCLEOTIDE SEQUENCE [LARGE SCALE GENOMIC DNA]</scope>
    <source>
        <strain evidence="2">An70</strain>
    </source>
</reference>
<dbReference type="Gene3D" id="3.40.50.2300">
    <property type="match status" value="1"/>
</dbReference>
<gene>
    <name evidence="1" type="ORF">B5G21_07860</name>
</gene>
<dbReference type="GO" id="GO:0009401">
    <property type="term" value="P:phosphoenolpyruvate-dependent sugar phosphotransferase system"/>
    <property type="evidence" value="ECO:0007669"/>
    <property type="project" value="InterPro"/>
</dbReference>
<sequence length="94" mass="9571">MKKIVLACGSGIATSTAVAQKVSALLNDNGYEGQYEIVQCAISEAKDACADADLLIATTVAPNGLECPYVSGVPFLTGVGRPAAEKEVLDIIAG</sequence>
<protein>
    <submittedName>
        <fullName evidence="1">PTS galactitol transporter subunit IIB</fullName>
    </submittedName>
</protein>
<dbReference type="eggNOG" id="COG3414">
    <property type="taxonomic scope" value="Bacteria"/>
</dbReference>
<dbReference type="Pfam" id="PF02302">
    <property type="entry name" value="PTS_IIB"/>
    <property type="match status" value="1"/>
</dbReference>
<dbReference type="SUPFAM" id="SSF52794">
    <property type="entry name" value="PTS system IIB component-like"/>
    <property type="match status" value="1"/>
</dbReference>
<dbReference type="STRING" id="1118060.GCA_000311845_01945"/>
<dbReference type="AlphaFoldDB" id="A0A1Y3U574"/>
<name>A0A1Y3U574_9ACTN</name>